<evidence type="ECO:0000256" key="2">
    <source>
        <dbReference type="SAM" id="Phobius"/>
    </source>
</evidence>
<evidence type="ECO:0000313" key="3">
    <source>
        <dbReference type="EMBL" id="SED69281.1"/>
    </source>
</evidence>
<accession>A0A1H5CRT6</accession>
<gene>
    <name evidence="3" type="ORF">SAMN04489727_8934</name>
</gene>
<dbReference type="Proteomes" id="UP000199622">
    <property type="component" value="Unassembled WGS sequence"/>
</dbReference>
<keyword evidence="2" id="KW-1133">Transmembrane helix</keyword>
<evidence type="ECO:0000256" key="1">
    <source>
        <dbReference type="SAM" id="MobiDB-lite"/>
    </source>
</evidence>
<dbReference type="PROSITE" id="PS51257">
    <property type="entry name" value="PROKAR_LIPOPROTEIN"/>
    <property type="match status" value="1"/>
</dbReference>
<dbReference type="EMBL" id="FNSO01000004">
    <property type="protein sequence ID" value="SED69281.1"/>
    <property type="molecule type" value="Genomic_DNA"/>
</dbReference>
<feature type="region of interest" description="Disordered" evidence="1">
    <location>
        <begin position="215"/>
        <end position="245"/>
    </location>
</feature>
<keyword evidence="2" id="KW-0472">Membrane</keyword>
<dbReference type="STRING" id="208445.SAMN04489727_8934"/>
<feature type="transmembrane region" description="Helical" evidence="2">
    <location>
        <begin position="21"/>
        <end position="39"/>
    </location>
</feature>
<keyword evidence="4" id="KW-1185">Reference proteome</keyword>
<dbReference type="AlphaFoldDB" id="A0A1H5CRT6"/>
<proteinExistence type="predicted"/>
<evidence type="ECO:0000313" key="4">
    <source>
        <dbReference type="Proteomes" id="UP000199622"/>
    </source>
</evidence>
<sequence>MTIVARREVDTAKSGRTLLRVLVVVGGAAAACALGWLTATASAGTLTDAPLDAPAVVTGSVPVVHDVASGAVADTARLAGTLEEHVGHAVDSVPATVAAVRRIAATATGLAKRDAPARSSAATPSAGAAEPDDASRTSVDSAPRERSAVLLPATTAGRGAGTTAAAGRAPADHRAGDGVADPGRAPWLPPSAISADVGAASGHDRGSADVVQPYSAEHAQPAHRRNGVPHRAVTEAGIQPGVTPD</sequence>
<name>A0A1H5CRT6_9PSEU</name>
<reference evidence="4" key="1">
    <citation type="submission" date="2016-10" db="EMBL/GenBank/DDBJ databases">
        <authorList>
            <person name="Varghese N."/>
            <person name="Submissions S."/>
        </authorList>
    </citation>
    <scope>NUCLEOTIDE SEQUENCE [LARGE SCALE GENOMIC DNA]</scope>
    <source>
        <strain evidence="4">DSM 44544</strain>
    </source>
</reference>
<keyword evidence="2" id="KW-0812">Transmembrane</keyword>
<feature type="region of interest" description="Disordered" evidence="1">
    <location>
        <begin position="109"/>
        <end position="184"/>
    </location>
</feature>
<organism evidence="3 4">
    <name type="scientific">Amycolatopsis tolypomycina</name>
    <dbReference type="NCBI Taxonomy" id="208445"/>
    <lineage>
        <taxon>Bacteria</taxon>
        <taxon>Bacillati</taxon>
        <taxon>Actinomycetota</taxon>
        <taxon>Actinomycetes</taxon>
        <taxon>Pseudonocardiales</taxon>
        <taxon>Pseudonocardiaceae</taxon>
        <taxon>Amycolatopsis</taxon>
    </lineage>
</organism>
<protein>
    <submittedName>
        <fullName evidence="3">Uncharacterized protein</fullName>
    </submittedName>
</protein>
<feature type="compositionally biased region" description="Low complexity" evidence="1">
    <location>
        <begin position="152"/>
        <end position="169"/>
    </location>
</feature>
<feature type="compositionally biased region" description="Low complexity" evidence="1">
    <location>
        <begin position="117"/>
        <end position="129"/>
    </location>
</feature>